<dbReference type="Proteomes" id="UP000248326">
    <property type="component" value="Unassembled WGS sequence"/>
</dbReference>
<keyword evidence="2" id="KW-0472">Membrane</keyword>
<evidence type="ECO:0000313" key="4">
    <source>
        <dbReference type="Proteomes" id="UP000248326"/>
    </source>
</evidence>
<evidence type="ECO:0000256" key="1">
    <source>
        <dbReference type="SAM" id="Coils"/>
    </source>
</evidence>
<dbReference type="RefSeq" id="WP_110885818.1">
    <property type="nucleotide sequence ID" value="NZ_QJSX01000003.1"/>
</dbReference>
<feature type="transmembrane region" description="Helical" evidence="2">
    <location>
        <begin position="167"/>
        <end position="188"/>
    </location>
</feature>
<evidence type="ECO:0000313" key="3">
    <source>
        <dbReference type="EMBL" id="PYE55491.1"/>
    </source>
</evidence>
<gene>
    <name evidence="3" type="ORF">DES52_103326</name>
</gene>
<proteinExistence type="predicted"/>
<sequence>MQQSNLPNRNDDALRYILALYLLAHEIAAREKDKGQKQKMEAVLKLKREALAELSEPADIYRVQKRLRELSSKLTPAEALRLMVDLAFSNPFSPYELSFSQKVFEDALRDVAPPLTLLGGDAQRAIAERNEALKALAGPNWIPLLYVGGMAIMAALGIFYGPVLVGLVGAGMSGAAAVTSGLAFLGGGSMALGGMGMTGGLWLVSTASAVTGAVAWAGGMTILKVLRHLGPSGALIELAKLVTTFSLLLQRDLLGNAAAKEYITNLEAQLNALEIEIEEEKRLNDKGARRVRDLEATKGIMQRALNRMHACLKKHGTKIEDAA</sequence>
<keyword evidence="2" id="KW-0812">Transmembrane</keyword>
<comment type="caution">
    <text evidence="3">The sequence shown here is derived from an EMBL/GenBank/DDBJ whole genome shotgun (WGS) entry which is preliminary data.</text>
</comment>
<keyword evidence="1" id="KW-0175">Coiled coil</keyword>
<accession>A0A318SEG5</accession>
<dbReference type="EMBL" id="QJSX01000003">
    <property type="protein sequence ID" value="PYE55491.1"/>
    <property type="molecule type" value="Genomic_DNA"/>
</dbReference>
<organism evidence="3 4">
    <name type="scientific">Deinococcus yavapaiensis KR-236</name>
    <dbReference type="NCBI Taxonomy" id="694435"/>
    <lineage>
        <taxon>Bacteria</taxon>
        <taxon>Thermotogati</taxon>
        <taxon>Deinococcota</taxon>
        <taxon>Deinococci</taxon>
        <taxon>Deinococcales</taxon>
        <taxon>Deinococcaceae</taxon>
        <taxon>Deinococcus</taxon>
    </lineage>
</organism>
<name>A0A318SEG5_9DEIO</name>
<evidence type="ECO:0000256" key="2">
    <source>
        <dbReference type="SAM" id="Phobius"/>
    </source>
</evidence>
<feature type="coiled-coil region" evidence="1">
    <location>
        <begin position="256"/>
        <end position="297"/>
    </location>
</feature>
<feature type="transmembrane region" description="Helical" evidence="2">
    <location>
        <begin position="141"/>
        <end position="161"/>
    </location>
</feature>
<reference evidence="3 4" key="1">
    <citation type="submission" date="2018-06" db="EMBL/GenBank/DDBJ databases">
        <title>Genomic Encyclopedia of Type Strains, Phase IV (KMG-IV): sequencing the most valuable type-strain genomes for metagenomic binning, comparative biology and taxonomic classification.</title>
        <authorList>
            <person name="Goeker M."/>
        </authorList>
    </citation>
    <scope>NUCLEOTIDE SEQUENCE [LARGE SCALE GENOMIC DNA]</scope>
    <source>
        <strain evidence="3 4">DSM 18048</strain>
    </source>
</reference>
<protein>
    <submittedName>
        <fullName evidence="3">Uncharacterized protein</fullName>
    </submittedName>
</protein>
<keyword evidence="2" id="KW-1133">Transmembrane helix</keyword>
<dbReference type="AlphaFoldDB" id="A0A318SEG5"/>
<feature type="transmembrane region" description="Helical" evidence="2">
    <location>
        <begin position="200"/>
        <end position="223"/>
    </location>
</feature>
<keyword evidence="4" id="KW-1185">Reference proteome</keyword>